<proteinExistence type="inferred from homology"/>
<evidence type="ECO:0000313" key="6">
    <source>
        <dbReference type="EMBL" id="RZG67139.1"/>
    </source>
</evidence>
<keyword evidence="4" id="KW-0804">Transcription</keyword>
<dbReference type="PANTHER" id="PTHR30346:SF17">
    <property type="entry name" value="LYSR FAMILY TRANSCRIPTIONAL REGULATOR"/>
    <property type="match status" value="1"/>
</dbReference>
<dbReference type="EMBL" id="SGSU01000008">
    <property type="protein sequence ID" value="RZG67139.1"/>
    <property type="molecule type" value="Genomic_DNA"/>
</dbReference>
<protein>
    <submittedName>
        <fullName evidence="6">LysR family transcriptional regulator</fullName>
    </submittedName>
</protein>
<accession>A0A4Q7AUJ9</accession>
<dbReference type="Pfam" id="PF03466">
    <property type="entry name" value="LysR_substrate"/>
    <property type="match status" value="1"/>
</dbReference>
<sequence>MKTLKQFQYFIAIVEHGSFTAASEQLFIAQSALSRQIKMLEEEIGFCLFDRTDKKIQLTAAGQSFYQKLKMHLLNIEHSIDAANSIAHGRGRCLQLAHSSSIVMDCIKIQSLHKLCEKYTLEVEISTLSSEQQIEAVLNGRIDLGLVRPPTRRNLQDVHCAELYAQPLYAAVHQDDPFFQHKDCISIAELSQRQFVSTPHAERGGLSYLAANLCINHGFYPQKSSIRSRKACQLDLVDAGLGICIVPEEFRSQLPAAVKLIALDPAPAPSKVCLIWSKTADEAVHQAAAELQKSFIGADQ</sequence>
<evidence type="ECO:0000259" key="5">
    <source>
        <dbReference type="PROSITE" id="PS50931"/>
    </source>
</evidence>
<dbReference type="AlphaFoldDB" id="A0A4Q7AUJ9"/>
<dbReference type="Gene3D" id="1.10.10.10">
    <property type="entry name" value="Winged helix-like DNA-binding domain superfamily/Winged helix DNA-binding domain"/>
    <property type="match status" value="1"/>
</dbReference>
<comment type="caution">
    <text evidence="6">The sequence shown here is derived from an EMBL/GenBank/DDBJ whole genome shotgun (WGS) entry which is preliminary data.</text>
</comment>
<comment type="similarity">
    <text evidence="1">Belongs to the LysR transcriptional regulatory family.</text>
</comment>
<dbReference type="Pfam" id="PF00126">
    <property type="entry name" value="HTH_1"/>
    <property type="match status" value="1"/>
</dbReference>
<dbReference type="RefSeq" id="WP_130145450.1">
    <property type="nucleotide sequence ID" value="NZ_SGSU01000008.1"/>
</dbReference>
<dbReference type="GO" id="GO:0003677">
    <property type="term" value="F:DNA binding"/>
    <property type="evidence" value="ECO:0007669"/>
    <property type="project" value="UniProtKB-KW"/>
</dbReference>
<dbReference type="SUPFAM" id="SSF46785">
    <property type="entry name" value="Winged helix' DNA-binding domain"/>
    <property type="match status" value="1"/>
</dbReference>
<evidence type="ECO:0000256" key="1">
    <source>
        <dbReference type="ARBA" id="ARBA00009437"/>
    </source>
</evidence>
<dbReference type="GO" id="GO:0003700">
    <property type="term" value="F:DNA-binding transcription factor activity"/>
    <property type="evidence" value="ECO:0007669"/>
    <property type="project" value="InterPro"/>
</dbReference>
<keyword evidence="3" id="KW-0238">DNA-binding</keyword>
<dbReference type="InterPro" id="IPR036388">
    <property type="entry name" value="WH-like_DNA-bd_sf"/>
</dbReference>
<dbReference type="InterPro" id="IPR036390">
    <property type="entry name" value="WH_DNA-bd_sf"/>
</dbReference>
<reference evidence="6 7" key="1">
    <citation type="submission" date="2019-02" db="EMBL/GenBank/DDBJ databases">
        <title>The Batch Genome Submission of Acinetobacter spp. strains.</title>
        <authorList>
            <person name="Qin J."/>
            <person name="Hu Y."/>
            <person name="Ye H."/>
            <person name="Wei L."/>
            <person name="Feng Y."/>
            <person name="Zong Z."/>
        </authorList>
    </citation>
    <scope>NUCLEOTIDE SEQUENCE [LARGE SCALE GENOMIC DNA]</scope>
    <source>
        <strain evidence="6 7">WCHABo060081</strain>
    </source>
</reference>
<dbReference type="PANTHER" id="PTHR30346">
    <property type="entry name" value="TRANSCRIPTIONAL DUAL REGULATOR HCAR-RELATED"/>
    <property type="match status" value="1"/>
</dbReference>
<dbReference type="InterPro" id="IPR000847">
    <property type="entry name" value="LysR_HTH_N"/>
</dbReference>
<dbReference type="InterPro" id="IPR005119">
    <property type="entry name" value="LysR_subst-bd"/>
</dbReference>
<keyword evidence="2" id="KW-0805">Transcription regulation</keyword>
<dbReference type="CDD" id="cd08414">
    <property type="entry name" value="PBP2_LTTR_aromatics_like"/>
    <property type="match status" value="1"/>
</dbReference>
<feature type="domain" description="HTH lysR-type" evidence="5">
    <location>
        <begin position="1"/>
        <end position="59"/>
    </location>
</feature>
<evidence type="ECO:0000313" key="7">
    <source>
        <dbReference type="Proteomes" id="UP000293483"/>
    </source>
</evidence>
<evidence type="ECO:0000256" key="2">
    <source>
        <dbReference type="ARBA" id="ARBA00023015"/>
    </source>
</evidence>
<dbReference type="PRINTS" id="PR00039">
    <property type="entry name" value="HTHLYSR"/>
</dbReference>
<dbReference type="GO" id="GO:0032993">
    <property type="term" value="C:protein-DNA complex"/>
    <property type="evidence" value="ECO:0007669"/>
    <property type="project" value="TreeGrafter"/>
</dbReference>
<name>A0A4Q7AUJ9_9GAMM</name>
<dbReference type="Proteomes" id="UP000293483">
    <property type="component" value="Unassembled WGS sequence"/>
</dbReference>
<organism evidence="6 7">
    <name type="scientific">Acinetobacter bouvetii</name>
    <dbReference type="NCBI Taxonomy" id="202951"/>
    <lineage>
        <taxon>Bacteria</taxon>
        <taxon>Pseudomonadati</taxon>
        <taxon>Pseudomonadota</taxon>
        <taxon>Gammaproteobacteria</taxon>
        <taxon>Moraxellales</taxon>
        <taxon>Moraxellaceae</taxon>
        <taxon>Acinetobacter</taxon>
    </lineage>
</organism>
<dbReference type="STRING" id="202951.GCA_001485025_02550"/>
<dbReference type="PROSITE" id="PS50931">
    <property type="entry name" value="HTH_LYSR"/>
    <property type="match status" value="1"/>
</dbReference>
<dbReference type="SUPFAM" id="SSF53850">
    <property type="entry name" value="Periplasmic binding protein-like II"/>
    <property type="match status" value="1"/>
</dbReference>
<evidence type="ECO:0000256" key="4">
    <source>
        <dbReference type="ARBA" id="ARBA00023163"/>
    </source>
</evidence>
<gene>
    <name evidence="6" type="ORF">EXE25_08450</name>
</gene>
<dbReference type="Gene3D" id="3.40.190.10">
    <property type="entry name" value="Periplasmic binding protein-like II"/>
    <property type="match status" value="2"/>
</dbReference>
<evidence type="ECO:0000256" key="3">
    <source>
        <dbReference type="ARBA" id="ARBA00023125"/>
    </source>
</evidence>
<dbReference type="FunFam" id="1.10.10.10:FF:000001">
    <property type="entry name" value="LysR family transcriptional regulator"/>
    <property type="match status" value="1"/>
</dbReference>